<proteinExistence type="predicted"/>
<name>A0A0S2LVL4_9MICC</name>
<evidence type="ECO:0000259" key="1">
    <source>
        <dbReference type="PROSITE" id="PS51186"/>
    </source>
</evidence>
<dbReference type="SUPFAM" id="SSF55729">
    <property type="entry name" value="Acyl-CoA N-acyltransferases (Nat)"/>
    <property type="match status" value="1"/>
</dbReference>
<dbReference type="Proteomes" id="UP000059574">
    <property type="component" value="Chromosome"/>
</dbReference>
<dbReference type="InterPro" id="IPR016181">
    <property type="entry name" value="Acyl_CoA_acyltransferase"/>
</dbReference>
<dbReference type="InterPro" id="IPR051531">
    <property type="entry name" value="N-acetyltransferase"/>
</dbReference>
<reference evidence="2 3" key="2">
    <citation type="journal article" date="2016" name="J. Biotechnol.">
        <title>Complete genome sequence of Arthrobacter alpinus ERGS4:06, a yellow pigmented bacterium tolerant to cold and radiations isolated from Sikkim Himalaya.</title>
        <authorList>
            <person name="Kumar R."/>
            <person name="Singh D."/>
            <person name="Swarnkar M.K."/>
            <person name="Singh A.K."/>
            <person name="Kumar S."/>
        </authorList>
    </citation>
    <scope>NUCLEOTIDE SEQUENCE [LARGE SCALE GENOMIC DNA]</scope>
    <source>
        <strain evidence="2 3">ERGS4:06</strain>
    </source>
</reference>
<dbReference type="Gene3D" id="3.40.630.30">
    <property type="match status" value="1"/>
</dbReference>
<dbReference type="EMBL" id="CP013200">
    <property type="protein sequence ID" value="ALO65442.1"/>
    <property type="molecule type" value="Genomic_DNA"/>
</dbReference>
<dbReference type="OrthoDB" id="9799321at2"/>
<evidence type="ECO:0000313" key="3">
    <source>
        <dbReference type="Proteomes" id="UP000059574"/>
    </source>
</evidence>
<gene>
    <name evidence="2" type="ORF">AS189_01685</name>
</gene>
<dbReference type="Pfam" id="PF13302">
    <property type="entry name" value="Acetyltransf_3"/>
    <property type="match status" value="1"/>
</dbReference>
<dbReference type="InterPro" id="IPR000182">
    <property type="entry name" value="GNAT_dom"/>
</dbReference>
<organism evidence="2 3">
    <name type="scientific">Arthrobacter alpinus</name>
    <dbReference type="NCBI Taxonomy" id="656366"/>
    <lineage>
        <taxon>Bacteria</taxon>
        <taxon>Bacillati</taxon>
        <taxon>Actinomycetota</taxon>
        <taxon>Actinomycetes</taxon>
        <taxon>Micrococcales</taxon>
        <taxon>Micrococcaceae</taxon>
        <taxon>Arthrobacter</taxon>
    </lineage>
</organism>
<dbReference type="PANTHER" id="PTHR43792">
    <property type="entry name" value="GNAT FAMILY, PUTATIVE (AFU_ORTHOLOGUE AFUA_3G00765)-RELATED-RELATED"/>
    <property type="match status" value="1"/>
</dbReference>
<dbReference type="AlphaFoldDB" id="A0A0S2LVL4"/>
<protein>
    <submittedName>
        <fullName evidence="2">Acetyltransferase</fullName>
    </submittedName>
</protein>
<reference evidence="3" key="1">
    <citation type="submission" date="2015-11" db="EMBL/GenBank/DDBJ databases">
        <authorList>
            <person name="Kumar R."/>
            <person name="Singh D."/>
            <person name="Swarnkar M.K."/>
            <person name="Singh A.K."/>
            <person name="Kumar S."/>
        </authorList>
    </citation>
    <scope>NUCLEOTIDE SEQUENCE [LARGE SCALE GENOMIC DNA]</scope>
    <source>
        <strain evidence="3">ERGS4:06</strain>
    </source>
</reference>
<dbReference type="PANTHER" id="PTHR43792:SF1">
    <property type="entry name" value="N-ACETYLTRANSFERASE DOMAIN-CONTAINING PROTEIN"/>
    <property type="match status" value="1"/>
</dbReference>
<sequence length="180" mass="20664">MSITFVAMTPADAEDLIDFLSNNRFPFHVQAAPQAPDIRVRIEQGRFWNEDTQGYWVLQDAHRIGMAALEDLQEDDAPLFDLRLDEAQRGKGLGVEVLRALCGMVFRSMPNTRRFEGQTREDNIAMRKTFLRAGFLKEAHYRLAWPTNDGGHLASIAYSILRHDWETGTVTHFDWADLRV</sequence>
<keyword evidence="2" id="KW-0808">Transferase</keyword>
<accession>A0A0S2LVL4</accession>
<dbReference type="PROSITE" id="PS51186">
    <property type="entry name" value="GNAT"/>
    <property type="match status" value="1"/>
</dbReference>
<dbReference type="RefSeq" id="WP_062285876.1">
    <property type="nucleotide sequence ID" value="NZ_CP013200.1"/>
</dbReference>
<evidence type="ECO:0000313" key="2">
    <source>
        <dbReference type="EMBL" id="ALO65442.1"/>
    </source>
</evidence>
<dbReference type="GO" id="GO:0016747">
    <property type="term" value="F:acyltransferase activity, transferring groups other than amino-acyl groups"/>
    <property type="evidence" value="ECO:0007669"/>
    <property type="project" value="InterPro"/>
</dbReference>
<feature type="domain" description="N-acetyltransferase" evidence="1">
    <location>
        <begin position="3"/>
        <end position="163"/>
    </location>
</feature>